<dbReference type="InterPro" id="IPR045151">
    <property type="entry name" value="DCAF8"/>
</dbReference>
<feature type="region of interest" description="Disordered" evidence="4">
    <location>
        <begin position="641"/>
        <end position="672"/>
    </location>
</feature>
<sequence>MPTSDSGDSAPRSSRGLNDEGVATSSSSDDDVYTSLDDDRQWSYSVNSLNSLNLHPKDGDYSKYKKQLDSELRVGSAYYIGAARRPFKSSTDAHKASPDSIPTTKTSRAFLRHPLNLVLAREQGDLGPSSKSKRISYKASRWRVEGCPRYDGLQMWGDRAVGALNPDPQTFQESIQGSLWAVTRLHLENKFKCHTGCVNALCFNSVGNLIASGSDDVKVVVTNWITGERVAKYSTGHCMNIFHVKFLPETNDSKIVSCACDSEVRLANLSSDGSLVGSTRVLVAHNRACHKLALPQGEPNIVLSAGADGQVFSIDVRVPKADNILWLPFSEFFSVACNPVYPHEIALCGRSESIVRIYDRRKMVSNDPRSGYLHCFGADHLRSRERATPSVVVQNAGDASGDTDHEREGTNSDSELDEDSGTFLSSLSSQIGRRVRAVLSGLRGRARVALQFRDTSSRSPSNPSYDLEASRYSVTTAMYSAQGDALLASYNDEDIYLFDVRHPSHPYLHKYSGHRNMQTIVSASFFGPNSEYVVSGSDDGFFYMWDRESEGIVQWIHADVDGAVNVIESHPTLPVLTTAGLDFDFKVWSPLRPLGCDVDEADGNEHLKYTTGKVAPDILRLRRSRLAEAIFSGEPRATTRRKLNGIRKNSECEGSSLSSNATDNLGHPDQSDDEIVDVSASVAQSNVPNEVCTSEQAEDVSPDPVSPPTTSSRSKKRRRPSSSSGRSQLTDGTASAERDPSVATPNNVRKETEETSSGSSDVQLRKHRRRLSSSSLVSQKSGEMEVGSASNDPVDKSRKKTSKKKRRNSQKKQNGEANVHHKKQIRPSQSLLPFNLKDLELRVAQNWINRTCEHSQLDGWEADPAILSALESVAQLHARANRRRRAGRQNESDENSDDLDEPSYGSGIMQSILFVRRPSCPIERSEESRATRDRPEESTDSNSSPALSRNTSISSTDSSQHMASATVTISPSDSPHTPLGSSASSSSTLSTTSDGSEILELLRIDSAASMNSNTNEDSSPCHNMDSDFDSPD</sequence>
<evidence type="ECO:0000256" key="4">
    <source>
        <dbReference type="SAM" id="MobiDB-lite"/>
    </source>
</evidence>
<feature type="compositionally biased region" description="Polar residues" evidence="4">
    <location>
        <begin position="1"/>
        <end position="16"/>
    </location>
</feature>
<evidence type="ECO:0008006" key="7">
    <source>
        <dbReference type="Google" id="ProtNLM"/>
    </source>
</evidence>
<feature type="compositionally biased region" description="Polar residues" evidence="4">
    <location>
        <begin position="684"/>
        <end position="695"/>
    </location>
</feature>
<feature type="repeat" description="WD" evidence="3">
    <location>
        <begin position="514"/>
        <end position="546"/>
    </location>
</feature>
<dbReference type="PANTHER" id="PTHR15574:SF21">
    <property type="entry name" value="DDB1- AND CUL4-ASSOCIATED FACTOR 8"/>
    <property type="match status" value="1"/>
</dbReference>
<feature type="compositionally biased region" description="Low complexity" evidence="4">
    <location>
        <begin position="772"/>
        <end position="781"/>
    </location>
</feature>
<proteinExistence type="predicted"/>
<dbReference type="SMART" id="SM00320">
    <property type="entry name" value="WD40"/>
    <property type="match status" value="6"/>
</dbReference>
<evidence type="ECO:0000256" key="2">
    <source>
        <dbReference type="ARBA" id="ARBA00022737"/>
    </source>
</evidence>
<feature type="region of interest" description="Disordered" evidence="4">
    <location>
        <begin position="684"/>
        <end position="830"/>
    </location>
</feature>
<dbReference type="AlphaFoldDB" id="A0AAV2TU39"/>
<dbReference type="Proteomes" id="UP001497525">
    <property type="component" value="Unassembled WGS sequence"/>
</dbReference>
<feature type="compositionally biased region" description="Polar residues" evidence="4">
    <location>
        <begin position="1008"/>
        <end position="1021"/>
    </location>
</feature>
<organism evidence="5 6">
    <name type="scientific">Calicophoron daubneyi</name>
    <name type="common">Rumen fluke</name>
    <name type="synonym">Paramphistomum daubneyi</name>
    <dbReference type="NCBI Taxonomy" id="300641"/>
    <lineage>
        <taxon>Eukaryota</taxon>
        <taxon>Metazoa</taxon>
        <taxon>Spiralia</taxon>
        <taxon>Lophotrochozoa</taxon>
        <taxon>Platyhelminthes</taxon>
        <taxon>Trematoda</taxon>
        <taxon>Digenea</taxon>
        <taxon>Plagiorchiida</taxon>
        <taxon>Pronocephalata</taxon>
        <taxon>Paramphistomoidea</taxon>
        <taxon>Paramphistomidae</taxon>
        <taxon>Calicophoron</taxon>
    </lineage>
</organism>
<feature type="region of interest" description="Disordered" evidence="4">
    <location>
        <begin position="1"/>
        <end position="34"/>
    </location>
</feature>
<feature type="compositionally biased region" description="Low complexity" evidence="4">
    <location>
        <begin position="948"/>
        <end position="959"/>
    </location>
</feature>
<feature type="region of interest" description="Disordered" evidence="4">
    <location>
        <begin position="387"/>
        <end position="421"/>
    </location>
</feature>
<feature type="compositionally biased region" description="Basic and acidic residues" evidence="4">
    <location>
        <begin position="923"/>
        <end position="937"/>
    </location>
</feature>
<feature type="region of interest" description="Disordered" evidence="4">
    <location>
        <begin position="881"/>
        <end position="1032"/>
    </location>
</feature>
<dbReference type="PANTHER" id="PTHR15574">
    <property type="entry name" value="WD REPEAT DOMAIN-CONTAINING FAMILY"/>
    <property type="match status" value="1"/>
</dbReference>
<keyword evidence="1 3" id="KW-0853">WD repeat</keyword>
<reference evidence="5" key="1">
    <citation type="submission" date="2024-06" db="EMBL/GenBank/DDBJ databases">
        <authorList>
            <person name="Liu X."/>
            <person name="Lenzi L."/>
            <person name="Haldenby T S."/>
            <person name="Uol C."/>
        </authorList>
    </citation>
    <scope>NUCLEOTIDE SEQUENCE</scope>
</reference>
<dbReference type="PROSITE" id="PS50082">
    <property type="entry name" value="WD_REPEATS_2"/>
    <property type="match status" value="1"/>
</dbReference>
<dbReference type="Gene3D" id="2.130.10.10">
    <property type="entry name" value="YVTN repeat-like/Quinoprotein amine dehydrogenase"/>
    <property type="match status" value="2"/>
</dbReference>
<accession>A0AAV2TU39</accession>
<feature type="compositionally biased region" description="Polar residues" evidence="4">
    <location>
        <begin position="960"/>
        <end position="973"/>
    </location>
</feature>
<evidence type="ECO:0000256" key="3">
    <source>
        <dbReference type="PROSITE-ProRule" id="PRU00221"/>
    </source>
</evidence>
<keyword evidence="2" id="KW-0677">Repeat</keyword>
<protein>
    <recommendedName>
        <fullName evidence="7">DDB1-and CUL4-associated factor 8</fullName>
    </recommendedName>
</protein>
<evidence type="ECO:0000256" key="1">
    <source>
        <dbReference type="ARBA" id="ARBA00022574"/>
    </source>
</evidence>
<dbReference type="GO" id="GO:0080008">
    <property type="term" value="C:Cul4-RING E3 ubiquitin ligase complex"/>
    <property type="evidence" value="ECO:0007669"/>
    <property type="project" value="TreeGrafter"/>
</dbReference>
<evidence type="ECO:0000313" key="5">
    <source>
        <dbReference type="EMBL" id="CAL5140650.1"/>
    </source>
</evidence>
<dbReference type="SUPFAM" id="SSF50978">
    <property type="entry name" value="WD40 repeat-like"/>
    <property type="match status" value="1"/>
</dbReference>
<comment type="caution">
    <text evidence="5">The sequence shown here is derived from an EMBL/GenBank/DDBJ whole genome shotgun (WGS) entry which is preliminary data.</text>
</comment>
<gene>
    <name evidence="5" type="ORF">CDAUBV1_LOCUS15948</name>
</gene>
<dbReference type="Pfam" id="PF00400">
    <property type="entry name" value="WD40"/>
    <property type="match status" value="2"/>
</dbReference>
<dbReference type="InterPro" id="IPR001680">
    <property type="entry name" value="WD40_rpt"/>
</dbReference>
<dbReference type="InterPro" id="IPR036322">
    <property type="entry name" value="WD40_repeat_dom_sf"/>
</dbReference>
<feature type="compositionally biased region" description="Basic residues" evidence="4">
    <location>
        <begin position="797"/>
        <end position="810"/>
    </location>
</feature>
<evidence type="ECO:0000313" key="6">
    <source>
        <dbReference type="Proteomes" id="UP001497525"/>
    </source>
</evidence>
<feature type="compositionally biased region" description="Low complexity" evidence="4">
    <location>
        <begin position="974"/>
        <end position="996"/>
    </location>
</feature>
<dbReference type="InterPro" id="IPR015943">
    <property type="entry name" value="WD40/YVTN_repeat-like_dom_sf"/>
</dbReference>
<feature type="compositionally biased region" description="Polar residues" evidence="4">
    <location>
        <begin position="652"/>
        <end position="663"/>
    </location>
</feature>
<name>A0AAV2TU39_CALDB</name>
<feature type="compositionally biased region" description="Acidic residues" evidence="4">
    <location>
        <begin position="892"/>
        <end position="901"/>
    </location>
</feature>
<dbReference type="GO" id="GO:0005737">
    <property type="term" value="C:cytoplasm"/>
    <property type="evidence" value="ECO:0007669"/>
    <property type="project" value="TreeGrafter"/>
</dbReference>
<dbReference type="EMBL" id="CAXLJL010000756">
    <property type="protein sequence ID" value="CAL5140650.1"/>
    <property type="molecule type" value="Genomic_DNA"/>
</dbReference>